<protein>
    <submittedName>
        <fullName evidence="1">Uncharacterized protein</fullName>
    </submittedName>
</protein>
<gene>
    <name evidence="1" type="ORF">Q5P01_006350</name>
</gene>
<name>A0AA88NE57_CHASR</name>
<reference evidence="1" key="1">
    <citation type="submission" date="2023-07" db="EMBL/GenBank/DDBJ databases">
        <title>Chromosome-level Genome Assembly of Striped Snakehead (Channa striata).</title>
        <authorList>
            <person name="Liu H."/>
        </authorList>
    </citation>
    <scope>NUCLEOTIDE SEQUENCE</scope>
    <source>
        <strain evidence="1">Gz</strain>
        <tissue evidence="1">Muscle</tissue>
    </source>
</reference>
<dbReference type="AlphaFoldDB" id="A0AA88NE57"/>
<accession>A0AA88NE57</accession>
<comment type="caution">
    <text evidence="1">The sequence shown here is derived from an EMBL/GenBank/DDBJ whole genome shotgun (WGS) entry which is preliminary data.</text>
</comment>
<sequence length="224" mass="25642">MSTEFIEGNRPIRVVFDIPIYQRALLQQNKQLPSEVTAEDMTELLLEKSKHTLRVKLWEFELEDFEEDEDKSLLKLVNNSLKMRDVEFEARRLLNLPETIPPQFNNPGSLTEQQETLGSKLLGPVKVVIVVVPKFLQATKAVQACVTTALSTMVLQVPFSHSIRDKMVLVLSMQEKVGQDFGKDVLVKRLNCFAVILQLKRSVCCFSLHHSCFVLISLLIIHFY</sequence>
<proteinExistence type="predicted"/>
<evidence type="ECO:0000313" key="1">
    <source>
        <dbReference type="EMBL" id="KAK2853689.1"/>
    </source>
</evidence>
<organism evidence="1 2">
    <name type="scientific">Channa striata</name>
    <name type="common">Snakehead murrel</name>
    <name type="synonym">Ophicephalus striatus</name>
    <dbReference type="NCBI Taxonomy" id="64152"/>
    <lineage>
        <taxon>Eukaryota</taxon>
        <taxon>Metazoa</taxon>
        <taxon>Chordata</taxon>
        <taxon>Craniata</taxon>
        <taxon>Vertebrata</taxon>
        <taxon>Euteleostomi</taxon>
        <taxon>Actinopterygii</taxon>
        <taxon>Neopterygii</taxon>
        <taxon>Teleostei</taxon>
        <taxon>Neoteleostei</taxon>
        <taxon>Acanthomorphata</taxon>
        <taxon>Anabantaria</taxon>
        <taxon>Anabantiformes</taxon>
        <taxon>Channoidei</taxon>
        <taxon>Channidae</taxon>
        <taxon>Channa</taxon>
    </lineage>
</organism>
<dbReference type="Proteomes" id="UP001187415">
    <property type="component" value="Unassembled WGS sequence"/>
</dbReference>
<keyword evidence="2" id="KW-1185">Reference proteome</keyword>
<evidence type="ECO:0000313" key="2">
    <source>
        <dbReference type="Proteomes" id="UP001187415"/>
    </source>
</evidence>
<dbReference type="EMBL" id="JAUPFM010000004">
    <property type="protein sequence ID" value="KAK2853689.1"/>
    <property type="molecule type" value="Genomic_DNA"/>
</dbReference>